<name>A0ABW4PUZ7_9ACTN</name>
<protein>
    <submittedName>
        <fullName evidence="3">CU044_5270 family protein</fullName>
    </submittedName>
</protein>
<sequence length="334" mass="36160">MDETTELRRFRADAPVPDRARLAPGRRRLLAAAERGSGTRRRRWRSDWRAAVAGAAVAVAAAAFAGSHLTGADGYVAVPPAASQLPAEAVSGDAAALLERAAATVEGMADPRPRDGQWVYLRTVHGSQGGSMDTAPREEWRRYDDPAFEDGRQGDDHSPRELFRFLTRLPPDDPEEVLERMRRFYPSDGGAQREEGFAEPGPGPAESREAHAFRAFRVLAGAYPVAHGGLAELYRAMATVEGVEVADRLVRDAAGRDAVALYLDGGTGGAEDPRREEVLLDPVTFTYLGSRTTVVRDHTEDVPGGGGRELEEGQVLLETAVERRALVDAEGKRP</sequence>
<keyword evidence="2" id="KW-0472">Membrane</keyword>
<proteinExistence type="predicted"/>
<keyword evidence="2" id="KW-0812">Transmembrane</keyword>
<feature type="transmembrane region" description="Helical" evidence="2">
    <location>
        <begin position="50"/>
        <end position="69"/>
    </location>
</feature>
<keyword evidence="2" id="KW-1133">Transmembrane helix</keyword>
<dbReference type="RefSeq" id="WP_380904940.1">
    <property type="nucleotide sequence ID" value="NZ_JBHUFU010000028.1"/>
</dbReference>
<dbReference type="Proteomes" id="UP001597365">
    <property type="component" value="Unassembled WGS sequence"/>
</dbReference>
<keyword evidence="4" id="KW-1185">Reference proteome</keyword>
<comment type="caution">
    <text evidence="3">The sequence shown here is derived from an EMBL/GenBank/DDBJ whole genome shotgun (WGS) entry which is preliminary data.</text>
</comment>
<evidence type="ECO:0000313" key="4">
    <source>
        <dbReference type="Proteomes" id="UP001597365"/>
    </source>
</evidence>
<evidence type="ECO:0000256" key="2">
    <source>
        <dbReference type="SAM" id="Phobius"/>
    </source>
</evidence>
<evidence type="ECO:0000256" key="1">
    <source>
        <dbReference type="SAM" id="MobiDB-lite"/>
    </source>
</evidence>
<dbReference type="InterPro" id="IPR047789">
    <property type="entry name" value="CU044_5270-like"/>
</dbReference>
<organism evidence="3 4">
    <name type="scientific">Streptomyces desertarenae</name>
    <dbReference type="NCBI Taxonomy" id="2666184"/>
    <lineage>
        <taxon>Bacteria</taxon>
        <taxon>Bacillati</taxon>
        <taxon>Actinomycetota</taxon>
        <taxon>Actinomycetes</taxon>
        <taxon>Kitasatosporales</taxon>
        <taxon>Streptomycetaceae</taxon>
        <taxon>Streptomyces</taxon>
    </lineage>
</organism>
<reference evidence="4" key="1">
    <citation type="journal article" date="2019" name="Int. J. Syst. Evol. Microbiol.">
        <title>The Global Catalogue of Microorganisms (GCM) 10K type strain sequencing project: providing services to taxonomists for standard genome sequencing and annotation.</title>
        <authorList>
            <consortium name="The Broad Institute Genomics Platform"/>
            <consortium name="The Broad Institute Genome Sequencing Center for Infectious Disease"/>
            <person name="Wu L."/>
            <person name="Ma J."/>
        </authorList>
    </citation>
    <scope>NUCLEOTIDE SEQUENCE [LARGE SCALE GENOMIC DNA]</scope>
    <source>
        <strain evidence="4">CGMCC 4.7455</strain>
    </source>
</reference>
<feature type="region of interest" description="Disordered" evidence="1">
    <location>
        <begin position="187"/>
        <end position="206"/>
    </location>
</feature>
<gene>
    <name evidence="3" type="ORF">ACFSJS_26985</name>
</gene>
<evidence type="ECO:0000313" key="3">
    <source>
        <dbReference type="EMBL" id="MFD1833256.1"/>
    </source>
</evidence>
<dbReference type="NCBIfam" id="NF038083">
    <property type="entry name" value="CU044_5270_fam"/>
    <property type="match status" value="1"/>
</dbReference>
<accession>A0ABW4PUZ7</accession>
<dbReference type="EMBL" id="JBHUFU010000028">
    <property type="protein sequence ID" value="MFD1833256.1"/>
    <property type="molecule type" value="Genomic_DNA"/>
</dbReference>